<keyword evidence="9" id="KW-1185">Reference proteome</keyword>
<dbReference type="PANTHER" id="PTHR33305:SF30">
    <property type="entry name" value="ETHYLENE INSENSITIVE 3-LIKE 3 PROTEIN"/>
    <property type="match status" value="1"/>
</dbReference>
<organism evidence="8 9">
    <name type="scientific">Zingiber officinale</name>
    <name type="common">Ginger</name>
    <name type="synonym">Amomum zingiber</name>
    <dbReference type="NCBI Taxonomy" id="94328"/>
    <lineage>
        <taxon>Eukaryota</taxon>
        <taxon>Viridiplantae</taxon>
        <taxon>Streptophyta</taxon>
        <taxon>Embryophyta</taxon>
        <taxon>Tracheophyta</taxon>
        <taxon>Spermatophyta</taxon>
        <taxon>Magnoliopsida</taxon>
        <taxon>Liliopsida</taxon>
        <taxon>Zingiberales</taxon>
        <taxon>Zingiberaceae</taxon>
        <taxon>Zingiber</taxon>
    </lineage>
</organism>
<feature type="region of interest" description="Disordered" evidence="6">
    <location>
        <begin position="429"/>
        <end position="450"/>
    </location>
</feature>
<dbReference type="InterPro" id="IPR047091">
    <property type="entry name" value="EIN3-like_DNA-bd"/>
</dbReference>
<feature type="compositionally biased region" description="Low complexity" evidence="6">
    <location>
        <begin position="16"/>
        <end position="30"/>
    </location>
</feature>
<comment type="caution">
    <text evidence="8">The sequence shown here is derived from an EMBL/GenBank/DDBJ whole genome shotgun (WGS) entry which is preliminary data.</text>
</comment>
<proteinExistence type="inferred from homology"/>
<evidence type="ECO:0000256" key="2">
    <source>
        <dbReference type="ARBA" id="ARBA00009416"/>
    </source>
</evidence>
<evidence type="ECO:0000256" key="5">
    <source>
        <dbReference type="SAM" id="Coils"/>
    </source>
</evidence>
<comment type="similarity">
    <text evidence="2">Belongs to the EIN3 family.</text>
</comment>
<dbReference type="InterPro" id="IPR023278">
    <property type="entry name" value="Ethylene_insens-like_DNA-bd"/>
</dbReference>
<dbReference type="GO" id="GO:0005634">
    <property type="term" value="C:nucleus"/>
    <property type="evidence" value="ECO:0007669"/>
    <property type="project" value="UniProtKB-SubCell"/>
</dbReference>
<evidence type="ECO:0000256" key="1">
    <source>
        <dbReference type="ARBA" id="ARBA00004123"/>
    </source>
</evidence>
<gene>
    <name evidence="8" type="ORF">ZIOFF_050809</name>
</gene>
<dbReference type="InterPro" id="IPR006957">
    <property type="entry name" value="EIN3"/>
</dbReference>
<dbReference type="Pfam" id="PF04873">
    <property type="entry name" value="EIN3_DNA-bd"/>
    <property type="match status" value="1"/>
</dbReference>
<feature type="domain" description="Ethylene insensitive 3-like DNA-binding" evidence="7">
    <location>
        <begin position="96"/>
        <end position="343"/>
    </location>
</feature>
<dbReference type="GO" id="GO:0003677">
    <property type="term" value="F:DNA binding"/>
    <property type="evidence" value="ECO:0007669"/>
    <property type="project" value="TreeGrafter"/>
</dbReference>
<reference evidence="8 9" key="1">
    <citation type="submission" date="2020-08" db="EMBL/GenBank/DDBJ databases">
        <title>Plant Genome Project.</title>
        <authorList>
            <person name="Zhang R.-G."/>
        </authorList>
    </citation>
    <scope>NUCLEOTIDE SEQUENCE [LARGE SCALE GENOMIC DNA]</scope>
    <source>
        <tissue evidence="8">Rhizome</tissue>
    </source>
</reference>
<dbReference type="Proteomes" id="UP000734854">
    <property type="component" value="Unassembled WGS sequence"/>
</dbReference>
<dbReference type="GO" id="GO:0003700">
    <property type="term" value="F:DNA-binding transcription factor activity"/>
    <property type="evidence" value="ECO:0007669"/>
    <property type="project" value="InterPro"/>
</dbReference>
<dbReference type="GO" id="GO:0009873">
    <property type="term" value="P:ethylene-activated signaling pathway"/>
    <property type="evidence" value="ECO:0007669"/>
    <property type="project" value="UniProtKB-KW"/>
</dbReference>
<dbReference type="PANTHER" id="PTHR33305">
    <property type="entry name" value="ETHYLENE INSENSITIVE 3-LIKE 2 PROTEIN"/>
    <property type="match status" value="1"/>
</dbReference>
<feature type="region of interest" description="Disordered" evidence="6">
    <location>
        <begin position="16"/>
        <end position="45"/>
    </location>
</feature>
<evidence type="ECO:0000313" key="8">
    <source>
        <dbReference type="EMBL" id="KAG6489535.1"/>
    </source>
</evidence>
<evidence type="ECO:0000256" key="6">
    <source>
        <dbReference type="SAM" id="MobiDB-lite"/>
    </source>
</evidence>
<keyword evidence="5" id="KW-0175">Coiled coil</keyword>
<evidence type="ECO:0000313" key="9">
    <source>
        <dbReference type="Proteomes" id="UP000734854"/>
    </source>
</evidence>
<name>A0A8J5FJH9_ZINOF</name>
<accession>A0A8J5FJH9</accession>
<evidence type="ECO:0000256" key="3">
    <source>
        <dbReference type="ARBA" id="ARBA00022745"/>
    </source>
</evidence>
<dbReference type="EMBL" id="JACMSC010000014">
    <property type="protein sequence ID" value="KAG6489535.1"/>
    <property type="molecule type" value="Genomic_DNA"/>
</dbReference>
<comment type="subcellular location">
    <subcellularLocation>
        <location evidence="1">Nucleus</location>
    </subcellularLocation>
</comment>
<dbReference type="SUPFAM" id="SSF116768">
    <property type="entry name" value="DNA-binding domain of EIN3-like"/>
    <property type="match status" value="1"/>
</dbReference>
<sequence length="783" mass="88528">MQSTELFCDDVSLQSTSSLSSDLDPDTYSSNIHTDDSAAAPPPLSDFTSDLDKLLGADQDINRPFPQEADDVLFLDEVSLYKLSARITELEERRSALMAELKRLKELQRQIKMKQKAKQLEGGDPTRLLLHQDFATKKKVARAQSGFLRHLLKFADVCRAKGFVYAVIPEKGKVMTGASESLREWWKEEVRLEWNRDSALQRHYIKHPPPSPSDHSRHNPDISVSKTLSELQDTTLGSLLSALVKHCYPPQRKFPLEKGLPPPWWPTGKEPWWLELDLESGPPPYRKPHDLKKAWKIAVIIAVIKHLAPEFEQMQQLAKDSKYLQEKMSVRECALWSSVLQQESWIYSKPSGQVMNPTQRDVDFNTVDFDIDDFDMYVEYVKQKTIKQLEEPRAMADVNIQMDIGDSSQHHPPVDPQNFILDQVNYQNSNGESQQSRSFATHQANDNDRSLIRPEDQMIGTTILPSQHSCPNMELPTVQRFDSVQESASQSLFDVFGIRVPSVTPNSSHNTDIRLPVQQFDVLSVPEMPSQDLFDVIRIRAPSVAPNSSGSMNMRLPVQQFDVLSVAESPSHYLFDVAGIRVPSVGPSFTDAPLNFNFGYANGSSSTFCIQDSAIVEEVGVSYCHPQTNITLLCASPNPILMQQSSINLAQQSTVVPSIKKQAVAPYQGIQTPTSLEQKSLLHESMIKEGSYWGQNVGLDCLEGISNAIELQQSNVVPPSQVNLMPRNQIDFMHQTQRNLDNYNQGHYKHQSVLQQSQEFQTNYSASGQTWQSDPLMHWLERR</sequence>
<dbReference type="AlphaFoldDB" id="A0A8J5FJH9"/>
<evidence type="ECO:0000259" key="7">
    <source>
        <dbReference type="Pfam" id="PF04873"/>
    </source>
</evidence>
<protein>
    <recommendedName>
        <fullName evidence="7">Ethylene insensitive 3-like DNA-binding domain-containing protein</fullName>
    </recommendedName>
</protein>
<dbReference type="Gene3D" id="1.10.3180.10">
    <property type="entry name" value="DNA-binding domain of EIN3-like"/>
    <property type="match status" value="1"/>
</dbReference>
<keyword evidence="3" id="KW-0936">Ethylene signaling pathway</keyword>
<keyword evidence="4" id="KW-0539">Nucleus</keyword>
<feature type="coiled-coil region" evidence="5">
    <location>
        <begin position="80"/>
        <end position="117"/>
    </location>
</feature>
<evidence type="ECO:0000256" key="4">
    <source>
        <dbReference type="ARBA" id="ARBA00023242"/>
    </source>
</evidence>
<feature type="compositionally biased region" description="Polar residues" evidence="6">
    <location>
        <begin position="429"/>
        <end position="444"/>
    </location>
</feature>